<accession>A0ABY8VGS7</accession>
<keyword evidence="2" id="KW-1185">Reference proteome</keyword>
<evidence type="ECO:0000313" key="1">
    <source>
        <dbReference type="EMBL" id="WIM68713.1"/>
    </source>
</evidence>
<dbReference type="Proteomes" id="UP001225598">
    <property type="component" value="Chromosome"/>
</dbReference>
<dbReference type="RefSeq" id="WP_284826438.1">
    <property type="nucleotide sequence ID" value="NZ_CP126969.1"/>
</dbReference>
<sequence length="260" mass="28788">MLEQFRYLIEAGAKNAAIFDLSKKEVRGASGQKLLIDQKLVDSISFIREGEFSETVGAPTLKLIGEVQPASTITVTTDKVIHSAVTSEDIIVRFLNQDPSESPESYVKAAATGSSAFVPIHFFRKAAGWSINFAADEIRAEKTRSQAKTRLLKRLESGDQLLMKCPSAASTHKSSKKKISFLERLRSGDEQLVGISNSEDARLVLESVQCLENDEVDQYFDLYCRVILDCFNSFYEDDGKVANALRRAACRLDIAMYGGN</sequence>
<evidence type="ECO:0000313" key="2">
    <source>
        <dbReference type="Proteomes" id="UP001225598"/>
    </source>
</evidence>
<organism evidence="1 2">
    <name type="scientific">Corynebacterium breve</name>
    <dbReference type="NCBI Taxonomy" id="3049799"/>
    <lineage>
        <taxon>Bacteria</taxon>
        <taxon>Bacillati</taxon>
        <taxon>Actinomycetota</taxon>
        <taxon>Actinomycetes</taxon>
        <taxon>Mycobacteriales</taxon>
        <taxon>Corynebacteriaceae</taxon>
        <taxon>Corynebacterium</taxon>
    </lineage>
</organism>
<protein>
    <submittedName>
        <fullName evidence="1">Uncharacterized protein</fullName>
    </submittedName>
</protein>
<name>A0ABY8VGS7_9CORY</name>
<gene>
    <name evidence="1" type="ORF">QP027_04825</name>
</gene>
<dbReference type="EMBL" id="CP126969">
    <property type="protein sequence ID" value="WIM68713.1"/>
    <property type="molecule type" value="Genomic_DNA"/>
</dbReference>
<reference evidence="1 2" key="1">
    <citation type="submission" date="2023-05" db="EMBL/GenBank/DDBJ databases">
        <title>Corynebacterium suedekumii sp. nov. and Corynebacterium breve sp. nov. isolated from raw cow's milk.</title>
        <authorList>
            <person name="Baer M.K."/>
            <person name="Mehl L."/>
            <person name="Hellmuth R."/>
            <person name="Marke G."/>
            <person name="Lipski A."/>
        </authorList>
    </citation>
    <scope>NUCLEOTIDE SEQUENCE [LARGE SCALE GENOMIC DNA]</scope>
    <source>
        <strain evidence="1 2">R4</strain>
    </source>
</reference>
<proteinExistence type="predicted"/>